<proteinExistence type="predicted"/>
<protein>
    <submittedName>
        <fullName evidence="1">Uncharacterized protein</fullName>
    </submittedName>
</protein>
<dbReference type="Proteomes" id="UP000309340">
    <property type="component" value="Unassembled WGS sequence"/>
</dbReference>
<accession>A0A4U0X5Z3</accession>
<evidence type="ECO:0000313" key="1">
    <source>
        <dbReference type="EMBL" id="TKA71321.1"/>
    </source>
</evidence>
<dbReference type="AlphaFoldDB" id="A0A4U0X5Z3"/>
<sequence>MHHLYRWKGRVIRGMVQSKLEPPYRQKASLDDALDVFFHAVTLREHAKAGPHMRWLPMQSAGSMLHSVLTHKRHLYGAVETKRYEKFKQHFTLYARDFGERIKTVFDEASLDLFHPEKPSGYPLFKAIRQLFGPDISAEEERFLDSIKYTGRAKRENDLWFSMMVGVLHALQAQGYRTEATWLRDVIAQTFPDLDRFTDHDLRGLVDGSNWSMFPNVAPAPKREVGEPVRVPFPSFT</sequence>
<evidence type="ECO:0000313" key="2">
    <source>
        <dbReference type="Proteomes" id="UP000309340"/>
    </source>
</evidence>
<keyword evidence="2" id="KW-1185">Reference proteome</keyword>
<comment type="caution">
    <text evidence="1">The sequence shown here is derived from an EMBL/GenBank/DDBJ whole genome shotgun (WGS) entry which is preliminary data.</text>
</comment>
<gene>
    <name evidence="1" type="ORF">B0A55_07134</name>
</gene>
<name>A0A4U0X5Z3_9PEZI</name>
<dbReference type="EMBL" id="NAJQ01000357">
    <property type="protein sequence ID" value="TKA71321.1"/>
    <property type="molecule type" value="Genomic_DNA"/>
</dbReference>
<reference evidence="1 2" key="1">
    <citation type="submission" date="2017-03" db="EMBL/GenBank/DDBJ databases">
        <title>Genomes of endolithic fungi from Antarctica.</title>
        <authorList>
            <person name="Coleine C."/>
            <person name="Masonjones S."/>
            <person name="Stajich J.E."/>
        </authorList>
    </citation>
    <scope>NUCLEOTIDE SEQUENCE [LARGE SCALE GENOMIC DNA]</scope>
    <source>
        <strain evidence="1 2">CCFEE 5184</strain>
    </source>
</reference>
<organism evidence="1 2">
    <name type="scientific">Friedmanniomyces simplex</name>
    <dbReference type="NCBI Taxonomy" id="329884"/>
    <lineage>
        <taxon>Eukaryota</taxon>
        <taxon>Fungi</taxon>
        <taxon>Dikarya</taxon>
        <taxon>Ascomycota</taxon>
        <taxon>Pezizomycotina</taxon>
        <taxon>Dothideomycetes</taxon>
        <taxon>Dothideomycetidae</taxon>
        <taxon>Mycosphaerellales</taxon>
        <taxon>Teratosphaeriaceae</taxon>
        <taxon>Friedmanniomyces</taxon>
    </lineage>
</organism>